<dbReference type="SUPFAM" id="SSF102860">
    <property type="entry name" value="mRNA decapping enzyme DcpS N-terminal domain"/>
    <property type="match status" value="1"/>
</dbReference>
<feature type="binding site" evidence="6">
    <location>
        <position position="167"/>
    </location>
    <ligand>
        <name>substrate</name>
    </ligand>
</feature>
<comment type="subcellular location">
    <subcellularLocation>
        <location evidence="1">Cytoplasm</location>
    </subcellularLocation>
</comment>
<gene>
    <name evidence="7" type="ORF">PGUG_00368</name>
</gene>
<evidence type="ECO:0000256" key="6">
    <source>
        <dbReference type="PIRSR" id="PIRSR028973-2"/>
    </source>
</evidence>
<dbReference type="InParanoid" id="A5DAR3"/>
<dbReference type="InterPro" id="IPR008594">
    <property type="entry name" value="DcpS/DCS2"/>
</dbReference>
<evidence type="ECO:0008006" key="9">
    <source>
        <dbReference type="Google" id="ProtNLM"/>
    </source>
</evidence>
<dbReference type="Gene3D" id="3.30.428.10">
    <property type="entry name" value="HIT-like"/>
    <property type="match status" value="1"/>
</dbReference>
<dbReference type="VEuPathDB" id="FungiDB:PGUG_00368"/>
<dbReference type="InterPro" id="IPR011145">
    <property type="entry name" value="Scavenger_mRNA_decap_enz_N"/>
</dbReference>
<evidence type="ECO:0000256" key="3">
    <source>
        <dbReference type="ARBA" id="ARBA00022490"/>
    </source>
</evidence>
<evidence type="ECO:0000313" key="7">
    <source>
        <dbReference type="EMBL" id="EDK36270.2"/>
    </source>
</evidence>
<dbReference type="InterPro" id="IPR019808">
    <property type="entry name" value="Histidine_triad_CS"/>
</dbReference>
<dbReference type="Gene3D" id="3.30.200.40">
    <property type="entry name" value="Scavenger mRNA decapping enzyme, N-terminal domain"/>
    <property type="match status" value="1"/>
</dbReference>
<proteinExistence type="inferred from homology"/>
<dbReference type="EMBL" id="CH408155">
    <property type="protein sequence ID" value="EDK36270.2"/>
    <property type="molecule type" value="Genomic_DNA"/>
</dbReference>
<dbReference type="Proteomes" id="UP000001997">
    <property type="component" value="Unassembled WGS sequence"/>
</dbReference>
<feature type="binding site" evidence="6">
    <location>
        <begin position="230"/>
        <end position="241"/>
    </location>
    <ligand>
        <name>substrate</name>
    </ligand>
</feature>
<name>A5DAR3_PICGU</name>
<dbReference type="HOGENOM" id="CLU_041045_1_0_1"/>
<dbReference type="GO" id="GO:0000290">
    <property type="term" value="P:deadenylation-dependent decapping of nuclear-transcribed mRNA"/>
    <property type="evidence" value="ECO:0007669"/>
    <property type="project" value="EnsemblFungi"/>
</dbReference>
<dbReference type="PIRSF" id="PIRSF028973">
    <property type="entry name" value="Scavenger_mRNA_decap_enz"/>
    <property type="match status" value="1"/>
</dbReference>
<feature type="binding site" evidence="6">
    <location>
        <position position="169"/>
    </location>
    <ligand>
        <name>substrate</name>
    </ligand>
</feature>
<dbReference type="RefSeq" id="XP_001486991.2">
    <property type="nucleotide sequence ID" value="XM_001486941.1"/>
</dbReference>
<dbReference type="InterPro" id="IPR036265">
    <property type="entry name" value="HIT-like_sf"/>
</dbReference>
<feature type="binding site" evidence="6">
    <location>
        <position position="137"/>
    </location>
    <ligand>
        <name>substrate</name>
    </ligand>
</feature>
<dbReference type="PANTHER" id="PTHR12978:SF0">
    <property type="entry name" value="M7GPPPX DIPHOSPHATASE"/>
    <property type="match status" value="1"/>
</dbReference>
<evidence type="ECO:0000256" key="1">
    <source>
        <dbReference type="ARBA" id="ARBA00004496"/>
    </source>
</evidence>
<organism evidence="7 8">
    <name type="scientific">Meyerozyma guilliermondii (strain ATCC 6260 / CBS 566 / DSM 6381 / JCM 1539 / NBRC 10279 / NRRL Y-324)</name>
    <name type="common">Yeast</name>
    <name type="synonym">Candida guilliermondii</name>
    <dbReference type="NCBI Taxonomy" id="294746"/>
    <lineage>
        <taxon>Eukaryota</taxon>
        <taxon>Fungi</taxon>
        <taxon>Dikarya</taxon>
        <taxon>Ascomycota</taxon>
        <taxon>Saccharomycotina</taxon>
        <taxon>Pichiomycetes</taxon>
        <taxon>Debaryomycetaceae</taxon>
        <taxon>Meyerozyma</taxon>
    </lineage>
</organism>
<dbReference type="GO" id="GO:0005634">
    <property type="term" value="C:nucleus"/>
    <property type="evidence" value="ECO:0007669"/>
    <property type="project" value="EnsemblFungi"/>
</dbReference>
<dbReference type="GO" id="GO:0000340">
    <property type="term" value="F:RNA 7-methylguanosine cap binding"/>
    <property type="evidence" value="ECO:0007669"/>
    <property type="project" value="EnsemblFungi"/>
</dbReference>
<dbReference type="KEGG" id="pgu:PGUG_00368"/>
<comment type="similarity">
    <text evidence="2">Belongs to the HIT family.</text>
</comment>
<dbReference type="GO" id="GO:0000932">
    <property type="term" value="C:P-body"/>
    <property type="evidence" value="ECO:0007669"/>
    <property type="project" value="TreeGrafter"/>
</dbReference>
<dbReference type="STRING" id="294746.A5DAR3"/>
<evidence type="ECO:0000313" key="8">
    <source>
        <dbReference type="Proteomes" id="UP000001997"/>
    </source>
</evidence>
<dbReference type="PANTHER" id="PTHR12978">
    <property type="entry name" value="HISTIDINE TRIAD HIT PROTEIN MEMBER"/>
    <property type="match status" value="1"/>
</dbReference>
<dbReference type="Pfam" id="PF11969">
    <property type="entry name" value="DcpS_C"/>
    <property type="match status" value="1"/>
</dbReference>
<evidence type="ECO:0000256" key="4">
    <source>
        <dbReference type="ARBA" id="ARBA00022553"/>
    </source>
</evidence>
<evidence type="ECO:0000256" key="2">
    <source>
        <dbReference type="ARBA" id="ARBA00010208"/>
    </source>
</evidence>
<dbReference type="GeneID" id="5129234"/>
<protein>
    <recommendedName>
        <fullName evidence="9">M7GpppX diphosphatase</fullName>
    </recommendedName>
</protein>
<dbReference type="AlphaFoldDB" id="A5DAR3"/>
<keyword evidence="3" id="KW-0963">Cytoplasm</keyword>
<dbReference type="OrthoDB" id="10264956at2759"/>
<evidence type="ECO:0000256" key="5">
    <source>
        <dbReference type="PIRSR" id="PIRSR028973-1"/>
    </source>
</evidence>
<feature type="active site" description="Nucleophile" evidence="5">
    <location>
        <position position="239"/>
    </location>
</feature>
<dbReference type="FunFam" id="3.30.428.10:FF:000015">
    <property type="entry name" value="m7GpppX diphosphatase"/>
    <property type="match status" value="1"/>
</dbReference>
<dbReference type="PROSITE" id="PS00892">
    <property type="entry name" value="HIT_1"/>
    <property type="match status" value="1"/>
</dbReference>
<dbReference type="eggNOG" id="KOG3969">
    <property type="taxonomic scope" value="Eukaryota"/>
</dbReference>
<dbReference type="Pfam" id="PF05652">
    <property type="entry name" value="DcpS"/>
    <property type="match status" value="1"/>
</dbReference>
<reference evidence="7 8" key="1">
    <citation type="journal article" date="2009" name="Nature">
        <title>Evolution of pathogenicity and sexual reproduction in eight Candida genomes.</title>
        <authorList>
            <person name="Butler G."/>
            <person name="Rasmussen M.D."/>
            <person name="Lin M.F."/>
            <person name="Santos M.A."/>
            <person name="Sakthikumar S."/>
            <person name="Munro C.A."/>
            <person name="Rheinbay E."/>
            <person name="Grabherr M."/>
            <person name="Forche A."/>
            <person name="Reedy J.L."/>
            <person name="Agrafioti I."/>
            <person name="Arnaud M.B."/>
            <person name="Bates S."/>
            <person name="Brown A.J."/>
            <person name="Brunke S."/>
            <person name="Costanzo M.C."/>
            <person name="Fitzpatrick D.A."/>
            <person name="de Groot P.W."/>
            <person name="Harris D."/>
            <person name="Hoyer L.L."/>
            <person name="Hube B."/>
            <person name="Klis F.M."/>
            <person name="Kodira C."/>
            <person name="Lennard N."/>
            <person name="Logue M.E."/>
            <person name="Martin R."/>
            <person name="Neiman A.M."/>
            <person name="Nikolaou E."/>
            <person name="Quail M.A."/>
            <person name="Quinn J."/>
            <person name="Santos M.C."/>
            <person name="Schmitzberger F.F."/>
            <person name="Sherlock G."/>
            <person name="Shah P."/>
            <person name="Silverstein K.A."/>
            <person name="Skrzypek M.S."/>
            <person name="Soll D."/>
            <person name="Staggs R."/>
            <person name="Stansfield I."/>
            <person name="Stumpf M.P."/>
            <person name="Sudbery P.E."/>
            <person name="Srikantha T."/>
            <person name="Zeng Q."/>
            <person name="Berman J."/>
            <person name="Berriman M."/>
            <person name="Heitman J."/>
            <person name="Gow N.A."/>
            <person name="Lorenz M.C."/>
            <person name="Birren B.W."/>
            <person name="Kellis M."/>
            <person name="Cuomo C.A."/>
        </authorList>
    </citation>
    <scope>NUCLEOTIDE SEQUENCE [LARGE SCALE GENOMIC DNA]</scope>
    <source>
        <strain evidence="8">ATCC 6260 / CBS 566 / DSM 6381 / JCM 1539 / NBRC 10279 / NRRL Y-324</strain>
    </source>
</reference>
<dbReference type="OMA" id="HVHINPI"/>
<dbReference type="SUPFAM" id="SSF54197">
    <property type="entry name" value="HIT-like"/>
    <property type="match status" value="1"/>
</dbReference>
<accession>A5DAR3</accession>
<dbReference type="FunCoup" id="A5DAR3">
    <property type="interactions" value="909"/>
</dbReference>
<keyword evidence="4" id="KW-0597">Phosphoprotein</keyword>
<keyword evidence="8" id="KW-1185">Reference proteome</keyword>
<dbReference type="GO" id="GO:0140932">
    <property type="term" value="F:5'-(N(7)-methyl 5'-triphosphoguanosine)-[mRNA] diphosphatase activity"/>
    <property type="evidence" value="ECO:0007669"/>
    <property type="project" value="EnsemblFungi"/>
</dbReference>
<feature type="binding site" evidence="6">
    <location>
        <position position="147"/>
    </location>
    <ligand>
        <name>substrate</name>
    </ligand>
</feature>
<sequence length="307" mass="35614">MSQLQDLVSSFTLVKLLKSDPQTKSLVLLGSIDDKDAIITIERSHFPVIDNHFDVQEWVEKLELLNNNDVYFWSSALVKQSLPDFPAAKLNLIYPATETHIRKYAGSKHHYVLETPAMYQKFTKPYIETMRGDRIKWVYNILFEGKESETFIYHDKDPETGFVLLPDMKWDRLNMDALYLCCIVNRTDITCVRDLNGTHIDFLKKLLAKLRQVTSEKYSLAPDQLRIFIHYQPSYYHFHIHVVNITHPGLGEGTNVGKAILLDDVISNIELKSDYYEQRTLSYTIAENHGLWSIEGFKEEAQKSYAS</sequence>